<dbReference type="InterPro" id="IPR010985">
    <property type="entry name" value="Ribbon_hlx_hlx"/>
</dbReference>
<name>C4KFF5_SACI6</name>
<dbReference type="GO" id="GO:0006355">
    <property type="term" value="P:regulation of DNA-templated transcription"/>
    <property type="evidence" value="ECO:0007669"/>
    <property type="project" value="InterPro"/>
</dbReference>
<sequence>MFKMSSNKQLIGVRLRDEDRKLLKEIAKRYDISESDVIRIAIRKFAKDMGIEVG</sequence>
<dbReference type="GO" id="GO:0003677">
    <property type="term" value="F:DNA binding"/>
    <property type="evidence" value="ECO:0007669"/>
    <property type="project" value="UniProtKB-KW"/>
</dbReference>
<evidence type="ECO:0000313" key="2">
    <source>
        <dbReference type="Proteomes" id="UP000001479"/>
    </source>
</evidence>
<organism evidence="1 2">
    <name type="scientific">Saccharolobus islandicus (strain M.16.4 / Kamchatka #3)</name>
    <name type="common">Sulfolobus islandicus</name>
    <dbReference type="NCBI Taxonomy" id="426118"/>
    <lineage>
        <taxon>Archaea</taxon>
        <taxon>Thermoproteota</taxon>
        <taxon>Thermoprotei</taxon>
        <taxon>Sulfolobales</taxon>
        <taxon>Sulfolobaceae</taxon>
        <taxon>Saccharolobus</taxon>
    </lineage>
</organism>
<evidence type="ECO:0000313" key="1">
    <source>
        <dbReference type="EMBL" id="ACR41371.1"/>
    </source>
</evidence>
<dbReference type="EMBL" id="CP001402">
    <property type="protein sequence ID" value="ACR41371.1"/>
    <property type="molecule type" value="Genomic_DNA"/>
</dbReference>
<protein>
    <submittedName>
        <fullName evidence="1">CopG DNA-binding domain protein</fullName>
    </submittedName>
</protein>
<dbReference type="AlphaFoldDB" id="C4KFF5"/>
<proteinExistence type="predicted"/>
<gene>
    <name evidence="1" type="ordered locus">M164_0753</name>
</gene>
<dbReference type="CDD" id="cd22234">
    <property type="entry name" value="RHH_MobB-like"/>
    <property type="match status" value="1"/>
</dbReference>
<reference evidence="1 2" key="1">
    <citation type="journal article" date="2009" name="Proc. Natl. Acad. Sci. U.S.A.">
        <title>Biogeography of the Sulfolobus islandicus pan-genome.</title>
        <authorList>
            <person name="Reno M.L."/>
            <person name="Held N.L."/>
            <person name="Fields C.J."/>
            <person name="Burke P.V."/>
            <person name="Whitaker R.J."/>
        </authorList>
    </citation>
    <scope>NUCLEOTIDE SEQUENCE [LARGE SCALE GENOMIC DNA]</scope>
    <source>
        <strain evidence="2">M.16.4 / Kamchatka #3</strain>
    </source>
</reference>
<keyword evidence="1" id="KW-0238">DNA-binding</keyword>
<accession>C4KFF5</accession>
<dbReference type="KEGG" id="sid:M164_0753"/>
<dbReference type="SUPFAM" id="SSF47598">
    <property type="entry name" value="Ribbon-helix-helix"/>
    <property type="match status" value="1"/>
</dbReference>
<dbReference type="HOGENOM" id="CLU_210077_0_0_2"/>
<dbReference type="Proteomes" id="UP000001479">
    <property type="component" value="Chromosome"/>
</dbReference>